<dbReference type="InterPro" id="IPR001460">
    <property type="entry name" value="PCN-bd_Tpept"/>
</dbReference>
<evidence type="ECO:0000256" key="5">
    <source>
        <dbReference type="ARBA" id="ARBA00022670"/>
    </source>
</evidence>
<dbReference type="Pfam" id="PF00912">
    <property type="entry name" value="Transgly"/>
    <property type="match status" value="1"/>
</dbReference>
<dbReference type="GO" id="GO:0008955">
    <property type="term" value="F:peptidoglycan glycosyltransferase activity"/>
    <property type="evidence" value="ECO:0007669"/>
    <property type="project" value="UniProtKB-EC"/>
</dbReference>
<dbReference type="Gene3D" id="1.10.3810.10">
    <property type="entry name" value="Biosynthetic peptidoglycan transglycosylase-like"/>
    <property type="match status" value="1"/>
</dbReference>
<name>A0AAU9D1P4_9BACT</name>
<evidence type="ECO:0000256" key="2">
    <source>
        <dbReference type="ARBA" id="ARBA00007090"/>
    </source>
</evidence>
<dbReference type="AlphaFoldDB" id="A0AAU9D1P4"/>
<evidence type="ECO:0000256" key="7">
    <source>
        <dbReference type="ARBA" id="ARBA00022679"/>
    </source>
</evidence>
<dbReference type="InterPro" id="IPR023346">
    <property type="entry name" value="Lysozyme-like_dom_sf"/>
</dbReference>
<keyword evidence="4" id="KW-0121">Carboxypeptidase</keyword>
<proteinExistence type="inferred from homology"/>
<evidence type="ECO:0000256" key="6">
    <source>
        <dbReference type="ARBA" id="ARBA00022676"/>
    </source>
</evidence>
<feature type="transmembrane region" description="Helical" evidence="12">
    <location>
        <begin position="26"/>
        <end position="44"/>
    </location>
</feature>
<reference evidence="16 17" key="1">
    <citation type="submission" date="2021-12" db="EMBL/GenBank/DDBJ databases">
        <title>Genome sequencing of bacteria with rrn-lacking chromosome and rrn-plasmid.</title>
        <authorList>
            <person name="Anda M."/>
            <person name="Iwasaki W."/>
        </authorList>
    </citation>
    <scope>NUCLEOTIDE SEQUENCE [LARGE SCALE GENOMIC DNA]</scope>
    <source>
        <strain evidence="16 17">DSM 100852</strain>
        <plasmid evidence="16 17">pFA1</plasmid>
    </source>
</reference>
<dbReference type="InterPro" id="IPR036950">
    <property type="entry name" value="PBP_transglycosylase"/>
</dbReference>
<evidence type="ECO:0000256" key="1">
    <source>
        <dbReference type="ARBA" id="ARBA00004752"/>
    </source>
</evidence>
<dbReference type="InterPro" id="IPR012338">
    <property type="entry name" value="Beta-lactam/transpept-like"/>
</dbReference>
<dbReference type="InterPro" id="IPR011815">
    <property type="entry name" value="PBP_1c"/>
</dbReference>
<accession>A0AAU9D1P4</accession>
<evidence type="ECO:0000313" key="17">
    <source>
        <dbReference type="Proteomes" id="UP001348817"/>
    </source>
</evidence>
<evidence type="ECO:0000259" key="13">
    <source>
        <dbReference type="Pfam" id="PF00905"/>
    </source>
</evidence>
<evidence type="ECO:0000256" key="4">
    <source>
        <dbReference type="ARBA" id="ARBA00022645"/>
    </source>
</evidence>
<keyword evidence="6" id="KW-0328">Glycosyltransferase</keyword>
<dbReference type="EC" id="2.4.99.28" evidence="10"/>
<comment type="similarity">
    <text evidence="2">In the C-terminal section; belongs to the transpeptidase family.</text>
</comment>
<keyword evidence="12" id="KW-1133">Transmembrane helix</keyword>
<dbReference type="PANTHER" id="PTHR32282">
    <property type="entry name" value="BINDING PROTEIN TRANSPEPTIDASE, PUTATIVE-RELATED"/>
    <property type="match status" value="1"/>
</dbReference>
<dbReference type="Proteomes" id="UP001348817">
    <property type="component" value="Plasmid pFA1"/>
</dbReference>
<evidence type="ECO:0000256" key="12">
    <source>
        <dbReference type="SAM" id="Phobius"/>
    </source>
</evidence>
<keyword evidence="12" id="KW-0812">Transmembrane</keyword>
<keyword evidence="16" id="KW-0614">Plasmid</keyword>
<evidence type="ECO:0000256" key="11">
    <source>
        <dbReference type="ARBA" id="ARBA00049902"/>
    </source>
</evidence>
<keyword evidence="5" id="KW-0645">Protease</keyword>
<evidence type="ECO:0000256" key="8">
    <source>
        <dbReference type="ARBA" id="ARBA00022801"/>
    </source>
</evidence>
<dbReference type="InterPro" id="IPR009647">
    <property type="entry name" value="PBP_C"/>
</dbReference>
<dbReference type="GO" id="GO:0009252">
    <property type="term" value="P:peptidoglycan biosynthetic process"/>
    <property type="evidence" value="ECO:0007669"/>
    <property type="project" value="InterPro"/>
</dbReference>
<keyword evidence="12" id="KW-0472">Membrane</keyword>
<dbReference type="RefSeq" id="WP_338394720.1">
    <property type="nucleotide sequence ID" value="NZ_AP025315.1"/>
</dbReference>
<dbReference type="InterPro" id="IPR001264">
    <property type="entry name" value="Glyco_trans_51"/>
</dbReference>
<keyword evidence="17" id="KW-1185">Reference proteome</keyword>
<dbReference type="SUPFAM" id="SSF53955">
    <property type="entry name" value="Lysozyme-like"/>
    <property type="match status" value="1"/>
</dbReference>
<dbReference type="PANTHER" id="PTHR32282:SF15">
    <property type="entry name" value="PENICILLIN-BINDING PROTEIN 1C"/>
    <property type="match status" value="1"/>
</dbReference>
<comment type="pathway">
    <text evidence="1">Cell wall biogenesis; peptidoglycan biosynthesis.</text>
</comment>
<evidence type="ECO:0000259" key="15">
    <source>
        <dbReference type="Pfam" id="PF06832"/>
    </source>
</evidence>
<dbReference type="InterPro" id="IPR050396">
    <property type="entry name" value="Glycosyltr_51/Transpeptidase"/>
</dbReference>
<comment type="catalytic activity">
    <reaction evidence="11">
        <text>[GlcNAc-(1-&gt;4)-Mur2Ac(oyl-L-Ala-gamma-D-Glu-L-Lys-D-Ala-D-Ala)](n)-di-trans,octa-cis-undecaprenyl diphosphate + beta-D-GlcNAc-(1-&gt;4)-Mur2Ac(oyl-L-Ala-gamma-D-Glu-L-Lys-D-Ala-D-Ala)-di-trans,octa-cis-undecaprenyl diphosphate = [GlcNAc-(1-&gt;4)-Mur2Ac(oyl-L-Ala-gamma-D-Glu-L-Lys-D-Ala-D-Ala)](n+1)-di-trans,octa-cis-undecaprenyl diphosphate + di-trans,octa-cis-undecaprenyl diphosphate + H(+)</text>
        <dbReference type="Rhea" id="RHEA:23708"/>
        <dbReference type="Rhea" id="RHEA-COMP:9602"/>
        <dbReference type="Rhea" id="RHEA-COMP:9603"/>
        <dbReference type="ChEBI" id="CHEBI:15378"/>
        <dbReference type="ChEBI" id="CHEBI:58405"/>
        <dbReference type="ChEBI" id="CHEBI:60033"/>
        <dbReference type="ChEBI" id="CHEBI:78435"/>
        <dbReference type="EC" id="2.4.99.28"/>
    </reaction>
</comment>
<geneLocation type="plasmid" evidence="16 17">
    <name>pFA1</name>
</geneLocation>
<evidence type="ECO:0000259" key="14">
    <source>
        <dbReference type="Pfam" id="PF00912"/>
    </source>
</evidence>
<protein>
    <recommendedName>
        <fullName evidence="10">peptidoglycan glycosyltransferase</fullName>
        <ecNumber evidence="10">2.4.99.28</ecNumber>
    </recommendedName>
</protein>
<feature type="domain" description="Penicillin-binding C-terminal" evidence="15">
    <location>
        <begin position="717"/>
        <end position="799"/>
    </location>
</feature>
<keyword evidence="9" id="KW-0511">Multifunctional enzyme</keyword>
<feature type="domain" description="Glycosyl transferase family 51" evidence="14">
    <location>
        <begin position="80"/>
        <end position="238"/>
    </location>
</feature>
<evidence type="ECO:0000256" key="10">
    <source>
        <dbReference type="ARBA" id="ARBA00044770"/>
    </source>
</evidence>
<comment type="similarity">
    <text evidence="3">In the N-terminal section; belongs to the glycosyltransferase 51 family.</text>
</comment>
<evidence type="ECO:0000313" key="16">
    <source>
        <dbReference type="EMBL" id="BDD11587.1"/>
    </source>
</evidence>
<evidence type="ECO:0000256" key="9">
    <source>
        <dbReference type="ARBA" id="ARBA00023268"/>
    </source>
</evidence>
<dbReference type="SUPFAM" id="SSF56601">
    <property type="entry name" value="beta-lactamase/transpeptidase-like"/>
    <property type="match status" value="1"/>
</dbReference>
<sequence length="807" mass="90187">MINTPLELLKKIPQQFSSDVFRLKKVRILLGIGVFFIVFLLIPLPDPLFTPSYSTVLLSSNGNLLGSSVAADGQWRFPLSDSVPEKFSVCLTNFEDQYFRYHPGINLLAVLRATKQNIGAGKIVSGASTISMQVIRLSRKGKSRTFSEKILEMILALKLEYKYSKDEIMALYASHAPFGGNVVGLEAASRRYFGREAKKLSWAESATLAVLPNSPSIIYPGKNQRQLREKRDRLLKKLWNRGVLDSLGCALACKEPLPGKPKSLPSIAPHLLQRAKNEGLEGTFVNSSIKIALQKRINALVAQHHERMSGNEVHNAGALVIELKTGKTLAYVGNAPVKGKDSAHGEYVDIITSKRSTGSLLKPFLYALSVDEGLIAPKTLLPDIPMFFRGFAPKNFDRNFDGAVPADQSLSRSLNVPFVYLLKKYSYEKFHLRLKELGMTTLNQPANHYGLSLVLGGAETTLWDITAMYAGMGRTLNGFFKNPEPTRYRSGDFRPNSYLKAVSDKKNSALHNGKISAGAIWRTFKAMKELRRPDEEGRWEIFESSQPVAWKTGTSFGFRDAWAVGLTPEYVVGVWLGNADGEGRPGLTGLRAAAPLLFDIFDALPRAKGWFPQPMSDMPSAEMCQKSGMKAGPDCPENVIVRNPVATRRSPACAYHKLVHLDENELHQVNSRCYEVGKMKHRPWFVLPPVQAWYYKKKHRNYSSPPPLRPDCRDLEAEKNRLAFIYPRRKARIYVPVELDGTPGQTVFESVHRDKSATIFWHLDGDFIGRTEGKHVMSFRPSRGVHTVTITDKEGNSLSKSFEIISD</sequence>
<dbReference type="GO" id="GO:0030288">
    <property type="term" value="C:outer membrane-bounded periplasmic space"/>
    <property type="evidence" value="ECO:0007669"/>
    <property type="project" value="TreeGrafter"/>
</dbReference>
<keyword evidence="8" id="KW-0378">Hydrolase</keyword>
<dbReference type="Pfam" id="PF06832">
    <property type="entry name" value="BiPBP_C"/>
    <property type="match status" value="1"/>
</dbReference>
<dbReference type="Gene3D" id="3.40.710.10">
    <property type="entry name" value="DD-peptidase/beta-lactamase superfamily"/>
    <property type="match status" value="1"/>
</dbReference>
<keyword evidence="7" id="KW-0808">Transferase</keyword>
<dbReference type="EMBL" id="AP025315">
    <property type="protein sequence ID" value="BDD11587.1"/>
    <property type="molecule type" value="Genomic_DNA"/>
</dbReference>
<dbReference type="NCBIfam" id="TIGR02073">
    <property type="entry name" value="PBP_1c"/>
    <property type="match status" value="1"/>
</dbReference>
<dbReference type="Pfam" id="PF00905">
    <property type="entry name" value="Transpeptidase"/>
    <property type="match status" value="1"/>
</dbReference>
<gene>
    <name evidence="16" type="primary">pbpC</name>
    <name evidence="16" type="ORF">FUAX_40190</name>
</gene>
<dbReference type="KEGG" id="fax:FUAX_40190"/>
<organism evidence="16 17">
    <name type="scientific">Fulvitalea axinellae</name>
    <dbReference type="NCBI Taxonomy" id="1182444"/>
    <lineage>
        <taxon>Bacteria</taxon>
        <taxon>Pseudomonadati</taxon>
        <taxon>Bacteroidota</taxon>
        <taxon>Cytophagia</taxon>
        <taxon>Cytophagales</taxon>
        <taxon>Persicobacteraceae</taxon>
        <taxon>Fulvitalea</taxon>
    </lineage>
</organism>
<dbReference type="GO" id="GO:0008658">
    <property type="term" value="F:penicillin binding"/>
    <property type="evidence" value="ECO:0007669"/>
    <property type="project" value="InterPro"/>
</dbReference>
<dbReference type="GO" id="GO:0006508">
    <property type="term" value="P:proteolysis"/>
    <property type="evidence" value="ECO:0007669"/>
    <property type="project" value="UniProtKB-KW"/>
</dbReference>
<dbReference type="GO" id="GO:0004180">
    <property type="term" value="F:carboxypeptidase activity"/>
    <property type="evidence" value="ECO:0007669"/>
    <property type="project" value="UniProtKB-KW"/>
</dbReference>
<evidence type="ECO:0000256" key="3">
    <source>
        <dbReference type="ARBA" id="ARBA00007739"/>
    </source>
</evidence>
<feature type="domain" description="Penicillin-binding protein transpeptidase" evidence="13">
    <location>
        <begin position="317"/>
        <end position="580"/>
    </location>
</feature>